<protein>
    <submittedName>
        <fullName evidence="2">Uncharacterized protein</fullName>
    </submittedName>
</protein>
<evidence type="ECO:0000313" key="3">
    <source>
        <dbReference type="Proteomes" id="UP001054945"/>
    </source>
</evidence>
<name>A0AAV4Y2R6_CAEEX</name>
<dbReference type="Proteomes" id="UP001054945">
    <property type="component" value="Unassembled WGS sequence"/>
</dbReference>
<feature type="non-terminal residue" evidence="2">
    <location>
        <position position="1"/>
    </location>
</feature>
<sequence>VAYLERGGRREGSWLLGIVLLLIVTSLLSLNTSG</sequence>
<feature type="transmembrane region" description="Helical" evidence="1">
    <location>
        <begin position="12"/>
        <end position="30"/>
    </location>
</feature>
<organism evidence="2 3">
    <name type="scientific">Caerostris extrusa</name>
    <name type="common">Bark spider</name>
    <name type="synonym">Caerostris bankana</name>
    <dbReference type="NCBI Taxonomy" id="172846"/>
    <lineage>
        <taxon>Eukaryota</taxon>
        <taxon>Metazoa</taxon>
        <taxon>Ecdysozoa</taxon>
        <taxon>Arthropoda</taxon>
        <taxon>Chelicerata</taxon>
        <taxon>Arachnida</taxon>
        <taxon>Araneae</taxon>
        <taxon>Araneomorphae</taxon>
        <taxon>Entelegynae</taxon>
        <taxon>Araneoidea</taxon>
        <taxon>Araneidae</taxon>
        <taxon>Caerostris</taxon>
    </lineage>
</organism>
<keyword evidence="3" id="KW-1185">Reference proteome</keyword>
<dbReference type="AlphaFoldDB" id="A0AAV4Y2R6"/>
<keyword evidence="1" id="KW-1133">Transmembrane helix</keyword>
<comment type="caution">
    <text evidence="2">The sequence shown here is derived from an EMBL/GenBank/DDBJ whole genome shotgun (WGS) entry which is preliminary data.</text>
</comment>
<keyword evidence="1" id="KW-0812">Transmembrane</keyword>
<gene>
    <name evidence="2" type="ORF">CEXT_595401</name>
</gene>
<dbReference type="EMBL" id="BPLR01001146">
    <property type="protein sequence ID" value="GIZ00291.1"/>
    <property type="molecule type" value="Genomic_DNA"/>
</dbReference>
<proteinExistence type="predicted"/>
<evidence type="ECO:0000256" key="1">
    <source>
        <dbReference type="SAM" id="Phobius"/>
    </source>
</evidence>
<reference evidence="2 3" key="1">
    <citation type="submission" date="2021-06" db="EMBL/GenBank/DDBJ databases">
        <title>Caerostris extrusa draft genome.</title>
        <authorList>
            <person name="Kono N."/>
            <person name="Arakawa K."/>
        </authorList>
    </citation>
    <scope>NUCLEOTIDE SEQUENCE [LARGE SCALE GENOMIC DNA]</scope>
</reference>
<evidence type="ECO:0000313" key="2">
    <source>
        <dbReference type="EMBL" id="GIZ00291.1"/>
    </source>
</evidence>
<keyword evidence="1" id="KW-0472">Membrane</keyword>
<accession>A0AAV4Y2R6</accession>